<name>A0ACC5Z2T4_9TELE</name>
<evidence type="ECO:0000313" key="2">
    <source>
        <dbReference type="Proteomes" id="UP000830395"/>
    </source>
</evidence>
<keyword evidence="2" id="KW-1185">Reference proteome</keyword>
<protein>
    <submittedName>
        <fullName evidence="1">Uncharacterized protein</fullName>
    </submittedName>
</protein>
<dbReference type="EMBL" id="CM040990">
    <property type="protein sequence ID" value="MCJ8741892.1"/>
    <property type="molecule type" value="Genomic_DNA"/>
</dbReference>
<comment type="caution">
    <text evidence="1">The sequence shown here is derived from an EMBL/GenBank/DDBJ whole genome shotgun (WGS) entry which is preliminary data.</text>
</comment>
<dbReference type="Proteomes" id="UP000830395">
    <property type="component" value="Chromosome 16"/>
</dbReference>
<accession>A0ACC5Z2T4</accession>
<evidence type="ECO:0000313" key="1">
    <source>
        <dbReference type="EMBL" id="MCJ8741892.1"/>
    </source>
</evidence>
<proteinExistence type="predicted"/>
<organism evidence="1 2">
    <name type="scientific">Pangasius djambal</name>
    <dbReference type="NCBI Taxonomy" id="1691987"/>
    <lineage>
        <taxon>Eukaryota</taxon>
        <taxon>Metazoa</taxon>
        <taxon>Chordata</taxon>
        <taxon>Craniata</taxon>
        <taxon>Vertebrata</taxon>
        <taxon>Euteleostomi</taxon>
        <taxon>Actinopterygii</taxon>
        <taxon>Neopterygii</taxon>
        <taxon>Teleostei</taxon>
        <taxon>Ostariophysi</taxon>
        <taxon>Siluriformes</taxon>
        <taxon>Pangasiidae</taxon>
        <taxon>Pangasius</taxon>
    </lineage>
</organism>
<sequence length="243" mass="26702">MWATPSYSLIILLICLIKVGEIRAQCERPFVGENRVPTDESDQSIFPEGSILTFRCSIGYQPEQSGGSRSITCTGKQWTKLELQCKKKSCGSPGELSNGKYLTPNGILFGATAFAECNEGYLVVGPKSRNCVDNGWDQRAAVCEAVKCLPPPAIQNGNFHPVEDSYNYKDAVTYSCSAVITCDAPRIDQGERIEGKAPPYKYKDFVRYRCKKGYTMTGSDSLTCEVNGWDPSPPVCTGIEPCF</sequence>
<gene>
    <name evidence="1" type="ORF">PDJAM_G00075980</name>
</gene>
<reference evidence="1" key="1">
    <citation type="submission" date="2020-02" db="EMBL/GenBank/DDBJ databases">
        <title>Genome sequencing of the panga catfish, Pangasius djambal.</title>
        <authorList>
            <person name="Wen M."/>
            <person name="Zahm M."/>
            <person name="Roques C."/>
            <person name="Cabau C."/>
            <person name="Klopp C."/>
            <person name="Donnadieu C."/>
            <person name="Jouanno E."/>
            <person name="Avarre J.-C."/>
            <person name="Campet M."/>
            <person name="Ha T."/>
            <person name="Dugue R."/>
            <person name="Lampietro C."/>
            <person name="Louis A."/>
            <person name="Herpin A."/>
            <person name="Echchiki A."/>
            <person name="Berthelot C."/>
            <person name="Parey E."/>
            <person name="Roest-Crollius H."/>
            <person name="Braasch I."/>
            <person name="Postlethwait J.H."/>
            <person name="Bobe J."/>
            <person name="Montfort J."/>
            <person name="Bouchez O."/>
            <person name="Begum T."/>
            <person name="Schartl M."/>
            <person name="Gustiano R."/>
            <person name="Guiguen Y."/>
        </authorList>
    </citation>
    <scope>NUCLEOTIDE SEQUENCE</scope>
    <source>
        <strain evidence="1">Pdj_M5554</strain>
    </source>
</reference>